<feature type="non-terminal residue" evidence="1">
    <location>
        <position position="105"/>
    </location>
</feature>
<reference evidence="1" key="1">
    <citation type="journal article" date="2011" name="Proc. Natl. Acad. Sci. U.S.A.">
        <title>The genome of the fire ant Solenopsis invicta.</title>
        <authorList>
            <person name="Wurm Y."/>
            <person name="Wang J."/>
            <person name="Riba-Grognuz O."/>
            <person name="Corona M."/>
            <person name="Nygaard S."/>
            <person name="Hunt B.G."/>
            <person name="Ingram K.K."/>
            <person name="Falquet L."/>
            <person name="Nipitwattanaphon M."/>
            <person name="Gotzek D."/>
            <person name="Dijkstra M.B."/>
            <person name="Oettler J."/>
            <person name="Comtesse F."/>
            <person name="Shih C.J."/>
            <person name="Wu W.J."/>
            <person name="Yang C.C."/>
            <person name="Thomas J."/>
            <person name="Beaudoing E."/>
            <person name="Pradervand S."/>
            <person name="Flegel V."/>
            <person name="Cook E.D."/>
            <person name="Fabbretti R."/>
            <person name="Stockinger H."/>
            <person name="Long L."/>
            <person name="Farmerie W.G."/>
            <person name="Oakey J."/>
            <person name="Boomsma J.J."/>
            <person name="Pamilo P."/>
            <person name="Yi S.V."/>
            <person name="Heinze J."/>
            <person name="Goodisman M.A."/>
            <person name="Farinelli L."/>
            <person name="Harshman K."/>
            <person name="Hulo N."/>
            <person name="Cerutti L."/>
            <person name="Xenarios I."/>
            <person name="Shoemaker D."/>
            <person name="Keller L."/>
        </authorList>
    </citation>
    <scope>NUCLEOTIDE SEQUENCE [LARGE SCALE GENOMIC DNA]</scope>
</reference>
<sequence length="105" mass="11631">MSTMSTTRDLIADLPKGPMDAYRKRATFDWKSFKLALDGEECVRYQAIGDGASFLYVFEYDASLAVKTSIAFAMVPRTVLALGTDQHQHLITELGSGNVCMNMTQ</sequence>
<dbReference type="EMBL" id="GL771783">
    <property type="protein sequence ID" value="EFZ09542.1"/>
    <property type="molecule type" value="Genomic_DNA"/>
</dbReference>
<gene>
    <name evidence="1" type="ORF">SINV_07035</name>
</gene>
<proteinExistence type="predicted"/>
<organism>
    <name type="scientific">Solenopsis invicta</name>
    <name type="common">Red imported fire ant</name>
    <name type="synonym">Solenopsis wagneri</name>
    <dbReference type="NCBI Taxonomy" id="13686"/>
    <lineage>
        <taxon>Eukaryota</taxon>
        <taxon>Metazoa</taxon>
        <taxon>Ecdysozoa</taxon>
        <taxon>Arthropoda</taxon>
        <taxon>Hexapoda</taxon>
        <taxon>Insecta</taxon>
        <taxon>Pterygota</taxon>
        <taxon>Neoptera</taxon>
        <taxon>Endopterygota</taxon>
        <taxon>Hymenoptera</taxon>
        <taxon>Apocrita</taxon>
        <taxon>Aculeata</taxon>
        <taxon>Formicoidea</taxon>
        <taxon>Formicidae</taxon>
        <taxon>Myrmicinae</taxon>
        <taxon>Solenopsis</taxon>
    </lineage>
</organism>
<evidence type="ECO:0000313" key="1">
    <source>
        <dbReference type="EMBL" id="EFZ09542.1"/>
    </source>
</evidence>
<accession>E9JCB2</accession>
<protein>
    <submittedName>
        <fullName evidence="1">Uncharacterized protein</fullName>
    </submittedName>
</protein>
<dbReference type="AlphaFoldDB" id="E9JCB2"/>
<name>E9JCB2_SOLIN</name>
<dbReference type="HOGENOM" id="CLU_2239952_0_0_1"/>